<keyword evidence="2" id="KW-1185">Reference proteome</keyword>
<organism evidence="1 2">
    <name type="scientific">Kaistella solincola</name>
    <dbReference type="NCBI Taxonomy" id="510955"/>
    <lineage>
        <taxon>Bacteria</taxon>
        <taxon>Pseudomonadati</taxon>
        <taxon>Bacteroidota</taxon>
        <taxon>Flavobacteriia</taxon>
        <taxon>Flavobacteriales</taxon>
        <taxon>Weeksellaceae</taxon>
        <taxon>Chryseobacterium group</taxon>
        <taxon>Kaistella</taxon>
    </lineage>
</organism>
<sequence length="59" mass="6261">MMEKGGAPFEGGLTASKYMSLNKTSKATATRNVQHMNDIGALIKTGGGRLVSYQLNLSD</sequence>
<accession>A0ABR4ZT60</accession>
<dbReference type="Gene3D" id="1.10.10.10">
    <property type="entry name" value="Winged helix-like DNA-binding domain superfamily/Winged helix DNA-binding domain"/>
    <property type="match status" value="1"/>
</dbReference>
<dbReference type="EMBL" id="JSYK01000002">
    <property type="protein sequence ID" value="KIA84676.1"/>
    <property type="molecule type" value="Genomic_DNA"/>
</dbReference>
<name>A0ABR4ZT60_9FLAO</name>
<dbReference type="Proteomes" id="UP000031275">
    <property type="component" value="Unassembled WGS sequence"/>
</dbReference>
<evidence type="ECO:0000313" key="2">
    <source>
        <dbReference type="Proteomes" id="UP000031275"/>
    </source>
</evidence>
<protein>
    <submittedName>
        <fullName evidence="1">Uncharacterized protein</fullName>
    </submittedName>
</protein>
<dbReference type="InterPro" id="IPR036388">
    <property type="entry name" value="WH-like_DNA-bd_sf"/>
</dbReference>
<proteinExistence type="predicted"/>
<comment type="caution">
    <text evidence="1">The sequence shown here is derived from an EMBL/GenBank/DDBJ whole genome shotgun (WGS) entry which is preliminary data.</text>
</comment>
<gene>
    <name evidence="1" type="ORF">OA84_04010</name>
</gene>
<evidence type="ECO:0000313" key="1">
    <source>
        <dbReference type="EMBL" id="KIA84676.1"/>
    </source>
</evidence>
<reference evidence="1 2" key="1">
    <citation type="submission" date="2014-10" db="EMBL/GenBank/DDBJ databases">
        <title>Kaistella solincola genome.</title>
        <authorList>
            <person name="Newman J.D."/>
        </authorList>
    </citation>
    <scope>NUCLEOTIDE SEQUENCE [LARGE SCALE GENOMIC DNA]</scope>
    <source>
        <strain evidence="1 2">DSM 22468</strain>
    </source>
</reference>